<dbReference type="STRING" id="1093900.A0A507AYM4"/>
<sequence length="303" mass="33045">MSSTQTVTLSSATEPASSVSVQTRGSALNAVSSDGQLNYKRIHHIPWPETKEAQRRWQLEQMAGAFRLFAKLGYADGCSGHISLRDPVEPNTFWINPYGVHFGMLKVSDMVRVDANGNRIDGGNRPINTAGFIIHSSIHEARPDINAACHMHSPYGRAWSTFGRPIDMFNQDSCMFYNDLSVYAGFGGVVLAREEGGRIAAHLGPRNKNIILQNHGLLTCGGTVAEAAGFFVALERACQTQLLVEAAVAPNSLGASRGLQPTLVSDEEAEYTKQGTGTPGVMYMQFMSEYDLLLKETKGEFLE</sequence>
<organism evidence="3 4">
    <name type="scientific">Thyridium curvatum</name>
    <dbReference type="NCBI Taxonomy" id="1093900"/>
    <lineage>
        <taxon>Eukaryota</taxon>
        <taxon>Fungi</taxon>
        <taxon>Dikarya</taxon>
        <taxon>Ascomycota</taxon>
        <taxon>Pezizomycotina</taxon>
        <taxon>Sordariomycetes</taxon>
        <taxon>Sordariomycetidae</taxon>
        <taxon>Thyridiales</taxon>
        <taxon>Thyridiaceae</taxon>
        <taxon>Thyridium</taxon>
    </lineage>
</organism>
<dbReference type="SMART" id="SM01007">
    <property type="entry name" value="Aldolase_II"/>
    <property type="match status" value="1"/>
</dbReference>
<dbReference type="AlphaFoldDB" id="A0A507AYM4"/>
<evidence type="ECO:0000259" key="2">
    <source>
        <dbReference type="SMART" id="SM01007"/>
    </source>
</evidence>
<dbReference type="NCBIfam" id="NF004855">
    <property type="entry name" value="PRK06208.1"/>
    <property type="match status" value="1"/>
</dbReference>
<dbReference type="OrthoDB" id="3238794at2759"/>
<dbReference type="Gene3D" id="3.40.225.10">
    <property type="entry name" value="Class II aldolase/adducin N-terminal domain"/>
    <property type="match status" value="1"/>
</dbReference>
<dbReference type="FunFam" id="3.40.225.10:FF:000009">
    <property type="entry name" value="Class II aldolase/adducin N-terminal"/>
    <property type="match status" value="1"/>
</dbReference>
<evidence type="ECO:0000256" key="1">
    <source>
        <dbReference type="SAM" id="MobiDB-lite"/>
    </source>
</evidence>
<reference evidence="3 4" key="1">
    <citation type="submission" date="2019-06" db="EMBL/GenBank/DDBJ databases">
        <title>Draft genome sequence of the filamentous fungus Phialemoniopsis curvata isolated from diesel fuel.</title>
        <authorList>
            <person name="Varaljay V.A."/>
            <person name="Lyon W.J."/>
            <person name="Crouch A.L."/>
            <person name="Drake C.E."/>
            <person name="Hollomon J.M."/>
            <person name="Nadeau L.J."/>
            <person name="Nunn H.S."/>
            <person name="Stevenson B.S."/>
            <person name="Bojanowski C.L."/>
            <person name="Crookes-Goodson W.J."/>
        </authorList>
    </citation>
    <scope>NUCLEOTIDE SEQUENCE [LARGE SCALE GENOMIC DNA]</scope>
    <source>
        <strain evidence="3 4">D216</strain>
    </source>
</reference>
<feature type="region of interest" description="Disordered" evidence="1">
    <location>
        <begin position="1"/>
        <end position="21"/>
    </location>
</feature>
<gene>
    <name evidence="3" type="ORF">E0L32_008930</name>
</gene>
<protein>
    <recommendedName>
        <fullName evidence="2">Class II aldolase/adducin N-terminal domain-containing protein</fullName>
    </recommendedName>
</protein>
<dbReference type="GO" id="GO:0005856">
    <property type="term" value="C:cytoskeleton"/>
    <property type="evidence" value="ECO:0007669"/>
    <property type="project" value="TreeGrafter"/>
</dbReference>
<keyword evidence="4" id="KW-1185">Reference proteome</keyword>
<accession>A0A507AYM4</accession>
<dbReference type="SUPFAM" id="SSF53639">
    <property type="entry name" value="AraD/HMP-PK domain-like"/>
    <property type="match status" value="1"/>
</dbReference>
<dbReference type="GeneID" id="41976377"/>
<dbReference type="InterPro" id="IPR001303">
    <property type="entry name" value="Aldolase_II/adducin_N"/>
</dbReference>
<dbReference type="InterPro" id="IPR036409">
    <property type="entry name" value="Aldolase_II/adducin_N_sf"/>
</dbReference>
<evidence type="ECO:0000313" key="3">
    <source>
        <dbReference type="EMBL" id="TPX09908.1"/>
    </source>
</evidence>
<evidence type="ECO:0000313" key="4">
    <source>
        <dbReference type="Proteomes" id="UP000319257"/>
    </source>
</evidence>
<dbReference type="InterPro" id="IPR051017">
    <property type="entry name" value="Aldolase-II_Adducin_sf"/>
</dbReference>
<name>A0A507AYM4_9PEZI</name>
<dbReference type="InParanoid" id="A0A507AYM4"/>
<dbReference type="EMBL" id="SKBQ01000061">
    <property type="protein sequence ID" value="TPX09908.1"/>
    <property type="molecule type" value="Genomic_DNA"/>
</dbReference>
<dbReference type="Proteomes" id="UP000319257">
    <property type="component" value="Unassembled WGS sequence"/>
</dbReference>
<dbReference type="GO" id="GO:0051015">
    <property type="term" value="F:actin filament binding"/>
    <property type="evidence" value="ECO:0007669"/>
    <property type="project" value="TreeGrafter"/>
</dbReference>
<dbReference type="Pfam" id="PF00596">
    <property type="entry name" value="Aldolase_II"/>
    <property type="match status" value="1"/>
</dbReference>
<dbReference type="PANTHER" id="PTHR10672">
    <property type="entry name" value="ADDUCIN"/>
    <property type="match status" value="1"/>
</dbReference>
<comment type="caution">
    <text evidence="3">The sequence shown here is derived from an EMBL/GenBank/DDBJ whole genome shotgun (WGS) entry which is preliminary data.</text>
</comment>
<proteinExistence type="predicted"/>
<dbReference type="PANTHER" id="PTHR10672:SF25">
    <property type="entry name" value="MEIOTICALLY UP-REGULATED GENE 14 PROTEIN"/>
    <property type="match status" value="1"/>
</dbReference>
<feature type="domain" description="Class II aldolase/adducin N-terminal" evidence="2">
    <location>
        <begin position="60"/>
        <end position="242"/>
    </location>
</feature>
<dbReference type="RefSeq" id="XP_030991619.1">
    <property type="nucleotide sequence ID" value="XM_031143839.1"/>
</dbReference>